<accession>A0A923L262</accession>
<organism evidence="2 3">
    <name type="scientific">Anaerofilum hominis</name>
    <dbReference type="NCBI Taxonomy" id="2763016"/>
    <lineage>
        <taxon>Bacteria</taxon>
        <taxon>Bacillati</taxon>
        <taxon>Bacillota</taxon>
        <taxon>Clostridia</taxon>
        <taxon>Eubacteriales</taxon>
        <taxon>Oscillospiraceae</taxon>
        <taxon>Anaerofilum</taxon>
    </lineage>
</organism>
<comment type="caution">
    <text evidence="2">The sequence shown here is derived from an EMBL/GenBank/DDBJ whole genome shotgun (WGS) entry which is preliminary data.</text>
</comment>
<proteinExistence type="predicted"/>
<name>A0A923L262_9FIRM</name>
<dbReference type="Gene3D" id="3.20.20.150">
    <property type="entry name" value="Divalent-metal-dependent TIM barrel enzymes"/>
    <property type="match status" value="1"/>
</dbReference>
<evidence type="ECO:0000313" key="3">
    <source>
        <dbReference type="Proteomes" id="UP000659630"/>
    </source>
</evidence>
<protein>
    <submittedName>
        <fullName evidence="2">TIM barrel protein</fullName>
    </submittedName>
</protein>
<dbReference type="Pfam" id="PF01261">
    <property type="entry name" value="AP_endonuc_2"/>
    <property type="match status" value="1"/>
</dbReference>
<dbReference type="PANTHER" id="PTHR12110:SF53">
    <property type="entry name" value="BLR5974 PROTEIN"/>
    <property type="match status" value="1"/>
</dbReference>
<dbReference type="AlphaFoldDB" id="A0A923L262"/>
<dbReference type="InterPro" id="IPR050312">
    <property type="entry name" value="IolE/XylAMocC-like"/>
</dbReference>
<evidence type="ECO:0000313" key="2">
    <source>
        <dbReference type="EMBL" id="MBC5582494.1"/>
    </source>
</evidence>
<dbReference type="InterPro" id="IPR036237">
    <property type="entry name" value="Xyl_isomerase-like_sf"/>
</dbReference>
<keyword evidence="3" id="KW-1185">Reference proteome</keyword>
<dbReference type="Proteomes" id="UP000659630">
    <property type="component" value="Unassembled WGS sequence"/>
</dbReference>
<evidence type="ECO:0000259" key="1">
    <source>
        <dbReference type="Pfam" id="PF01261"/>
    </source>
</evidence>
<dbReference type="PANTHER" id="PTHR12110">
    <property type="entry name" value="HYDROXYPYRUVATE ISOMERASE"/>
    <property type="match status" value="1"/>
</dbReference>
<reference evidence="2" key="1">
    <citation type="submission" date="2020-08" db="EMBL/GenBank/DDBJ databases">
        <title>Genome public.</title>
        <authorList>
            <person name="Liu C."/>
            <person name="Sun Q."/>
        </authorList>
    </citation>
    <scope>NUCLEOTIDE SEQUENCE</scope>
    <source>
        <strain evidence="2">BX8</strain>
    </source>
</reference>
<feature type="domain" description="Xylose isomerase-like TIM barrel" evidence="1">
    <location>
        <begin position="19"/>
        <end position="269"/>
    </location>
</feature>
<dbReference type="InterPro" id="IPR013022">
    <property type="entry name" value="Xyl_isomerase-like_TIM-brl"/>
</dbReference>
<dbReference type="SUPFAM" id="SSF51658">
    <property type="entry name" value="Xylose isomerase-like"/>
    <property type="match status" value="1"/>
</dbReference>
<dbReference type="RefSeq" id="WP_186888853.1">
    <property type="nucleotide sequence ID" value="NZ_JACONZ010000005.1"/>
</dbReference>
<sequence>MKIALLSLLFRHYHLEKVFQVASEQGYDGVEIWGGRPQAYPYDMDEARCEEVLRMKEQYHLEVPMYTPEVLGYPFNIATTDEKERSETIDYLKRAIDVSRAIGAPRVQLAAGHAGHGTNRRKNRENVVYVLKTLADHAEKMGIDLVLEAVTLMESNVVIFLDDLVELIEEVGSPRLKGMLDTVTPTVHWETFADYFEKLGDNMAYIHFIDSDGRDQHHFPLGEGKIPLQGLMAILRKYGYDGWLSSELVSPYGRDPELFAAQEIRSIRRVLEYR</sequence>
<gene>
    <name evidence="2" type="ORF">H8S23_13350</name>
</gene>
<dbReference type="EMBL" id="JACONZ010000005">
    <property type="protein sequence ID" value="MBC5582494.1"/>
    <property type="molecule type" value="Genomic_DNA"/>
</dbReference>